<keyword evidence="2" id="KW-0812">Transmembrane</keyword>
<dbReference type="Pfam" id="PF13116">
    <property type="entry name" value="YhdP"/>
    <property type="match status" value="1"/>
</dbReference>
<evidence type="ECO:0000313" key="4">
    <source>
        <dbReference type="EMBL" id="BAV33059.1"/>
    </source>
</evidence>
<dbReference type="InterPro" id="IPR011836">
    <property type="entry name" value="YhdP"/>
</dbReference>
<dbReference type="KEGG" id="slim:SCL_0739"/>
<sequence>MKKRLRQYVFHIGRVTWHVSRWTLYLAAVLLVLLTIVFIVARFLLPMIAGQKQNLEEYLSQRSGHQVRIESLSAHWDGLYPGAQVRGLQVYVADAARPAIRLSEVRLSLALLPLLWGRIEINSLVVVNPSLALERLPDGRFRISGFDPLAPVERGQDEKFVGWLFQQGRLEIENGELQWFDHREAGPALRLAQVNLSLRNSGDRHRLGFSARFPDGICDECSLALDISGNPLTSPEWDGDIYLRTTQINISALPLIAREKLPDTLRGKFALQLRSEWDEGRPVSVGGSVKVSGLRLPVPGWETPLGIREASGDLSWRTTREGWRLDVANPLFGLEGPAWAGGHLRIVRRPEASEFHIKHVDVGDITGFVTRLKGEIAESAKNIPGNAAGLFDAWLATKPDGSVENFSLRLQGDWMSPVDYSLDADIKDGTVLPYQKYPGARGVSGHLSLSRNTGNFRIDSIGMDLSLPQIFRAPLAAERVNGDLSWEKFADYWLVKGNRLRLSGADGRGTGKLSLQLPHDHDLSPVLKLRVDFQDGNGAHAARYYPASHLKPATLAWMEGSFIAGDITEGYLVYDGPIRDFPFRHGTGKFELRGHVRNGIYRFLPGWEPVKQAEVDVTIDGSEVTVVGGGKIGKLDATQVVVQSRYSGADHHIVHVGGKVSGALNETLNVLRAAKPEPGSARWLAYLPSGLQGSGAGILSLDITIPLADVHSTALQGEYRFMKNTLRFAGSPAADAVEGSVRFTQAGLHEGALRARFLGGETVLSAAQREGRLFVQGQGAITAQGLAPVIGTRIAARLGGAASWSGTWQDKGNTGELRAEADLRGLKASLPAPLDFPDGLLDDKLVVRTESARPDHILLALQGGNRVNGRIALARQTQGWDFAGARINFSGAPATAPTTRDVYIRADLAEVNADQWLPLLGEKTTDAPEFLARVSANVNALTLFDRQFGKLAIDFSRRRDIWQGTVHGAAVAGSVNFSGKGPTLRYEMDLAHLKLPDAQHKRSDTPTDPRRLPAVVLRSKSFELRGKSLGELDFLAAPDNDGWRIERFNLARPDMKLNANGRWDFDGKNHVSRFNIEFSSPDMGKTMEAFGAPDQLAGGEAQVKSQLSWSGSPANPQLAALSGKVDVSAKKGRFLQVKSGAGRLFGLLDLSAIGRYLTLDFTPVFGKGLIYDRIQGEIKIEKGNAYTSGFSIRGPATQLDIGGRIGLATEDFDLALELQPKISDTVTIATWGVLGPQVAAAVLAVQKLFKKQIAAGTRITYVVKGPWDNPVITKLVKGEASNAPTEPGKAGDEAGVQ</sequence>
<reference evidence="4 5" key="1">
    <citation type="submission" date="2015-05" db="EMBL/GenBank/DDBJ databases">
        <title>Complete genome sequence of a sulfur-oxidizing gammaproteobacterium strain HA5.</title>
        <authorList>
            <person name="Miura A."/>
            <person name="Kojima H."/>
            <person name="Fukui M."/>
        </authorList>
    </citation>
    <scope>NUCLEOTIDE SEQUENCE [LARGE SCALE GENOMIC DNA]</scope>
    <source>
        <strain evidence="4 5">HA5</strain>
    </source>
</reference>
<evidence type="ECO:0000256" key="2">
    <source>
        <dbReference type="SAM" id="Phobius"/>
    </source>
</evidence>
<dbReference type="PANTHER" id="PTHR38690">
    <property type="entry name" value="PROTEASE-RELATED"/>
    <property type="match status" value="1"/>
</dbReference>
<proteinExistence type="predicted"/>
<feature type="domain" description="YhdP central" evidence="3">
    <location>
        <begin position="19"/>
        <end position="1272"/>
    </location>
</feature>
<dbReference type="InParanoid" id="A0A1B4XE32"/>
<dbReference type="EMBL" id="AP014879">
    <property type="protein sequence ID" value="BAV33059.1"/>
    <property type="molecule type" value="Genomic_DNA"/>
</dbReference>
<evidence type="ECO:0000259" key="3">
    <source>
        <dbReference type="Pfam" id="PF13116"/>
    </source>
</evidence>
<dbReference type="InterPro" id="IPR025263">
    <property type="entry name" value="YhdP_central"/>
</dbReference>
<evidence type="ECO:0000313" key="5">
    <source>
        <dbReference type="Proteomes" id="UP000243180"/>
    </source>
</evidence>
<organism evidence="4 5">
    <name type="scientific">Sulfuricaulis limicola</name>
    <dbReference type="NCBI Taxonomy" id="1620215"/>
    <lineage>
        <taxon>Bacteria</taxon>
        <taxon>Pseudomonadati</taxon>
        <taxon>Pseudomonadota</taxon>
        <taxon>Gammaproteobacteria</taxon>
        <taxon>Acidiferrobacterales</taxon>
        <taxon>Acidiferrobacteraceae</taxon>
        <taxon>Sulfuricaulis</taxon>
    </lineage>
</organism>
<gene>
    <name evidence="4" type="ORF">SCL_0739</name>
</gene>
<name>A0A1B4XE32_9GAMM</name>
<accession>A0A1B4XE32</accession>
<dbReference type="OrthoDB" id="9762238at2"/>
<feature type="transmembrane region" description="Helical" evidence="2">
    <location>
        <begin position="21"/>
        <end position="45"/>
    </location>
</feature>
<dbReference type="NCBIfam" id="TIGR02099">
    <property type="entry name" value="YhdP family protein"/>
    <property type="match status" value="1"/>
</dbReference>
<dbReference type="RefSeq" id="WP_096359959.1">
    <property type="nucleotide sequence ID" value="NZ_AP014879.1"/>
</dbReference>
<keyword evidence="2" id="KW-0472">Membrane</keyword>
<keyword evidence="2" id="KW-1133">Transmembrane helix</keyword>
<evidence type="ECO:0000256" key="1">
    <source>
        <dbReference type="SAM" id="MobiDB-lite"/>
    </source>
</evidence>
<dbReference type="FunCoup" id="A0A1B4XE32">
    <property type="interactions" value="105"/>
</dbReference>
<protein>
    <recommendedName>
        <fullName evidence="3">YhdP central domain-containing protein</fullName>
    </recommendedName>
</protein>
<dbReference type="Proteomes" id="UP000243180">
    <property type="component" value="Chromosome"/>
</dbReference>
<feature type="region of interest" description="Disordered" evidence="1">
    <location>
        <begin position="1278"/>
        <end position="1297"/>
    </location>
</feature>
<keyword evidence="5" id="KW-1185">Reference proteome</keyword>
<dbReference type="PANTHER" id="PTHR38690:SF1">
    <property type="entry name" value="PROTEASE"/>
    <property type="match status" value="1"/>
</dbReference>